<dbReference type="InterPro" id="IPR003759">
    <property type="entry name" value="Cbl-bd_cap"/>
</dbReference>
<dbReference type="InterPro" id="IPR036594">
    <property type="entry name" value="Meth_synthase_dom"/>
</dbReference>
<keyword evidence="2" id="KW-0170">Cobalt</keyword>
<dbReference type="InterPro" id="IPR036724">
    <property type="entry name" value="Cobalamin-bd_sf"/>
</dbReference>
<evidence type="ECO:0000256" key="2">
    <source>
        <dbReference type="ARBA" id="ARBA00023285"/>
    </source>
</evidence>
<keyword evidence="5" id="KW-1185">Reference proteome</keyword>
<dbReference type="Pfam" id="PF02607">
    <property type="entry name" value="B12-binding_2"/>
    <property type="match status" value="1"/>
</dbReference>
<dbReference type="InterPro" id="IPR050554">
    <property type="entry name" value="Met_Synthase/Corrinoid"/>
</dbReference>
<dbReference type="EMBL" id="JBHTMB010000322">
    <property type="protein sequence ID" value="MFD1237957.1"/>
    <property type="molecule type" value="Genomic_DNA"/>
</dbReference>
<dbReference type="Pfam" id="PF02310">
    <property type="entry name" value="B12-binding"/>
    <property type="match status" value="1"/>
</dbReference>
<dbReference type="Gene3D" id="3.40.50.280">
    <property type="entry name" value="Cobalamin-binding domain"/>
    <property type="match status" value="1"/>
</dbReference>
<dbReference type="PROSITE" id="PS51332">
    <property type="entry name" value="B12_BINDING"/>
    <property type="match status" value="1"/>
</dbReference>
<proteinExistence type="predicted"/>
<dbReference type="RefSeq" id="WP_013676124.1">
    <property type="nucleotide sequence ID" value="NZ_BAABKS010000055.1"/>
</dbReference>
<dbReference type="SUPFAM" id="SSF52242">
    <property type="entry name" value="Cobalamin (vitamin B12)-binding domain"/>
    <property type="match status" value="1"/>
</dbReference>
<reference evidence="5" key="1">
    <citation type="journal article" date="2019" name="Int. J. Syst. Evol. Microbiol.">
        <title>The Global Catalogue of Microorganisms (GCM) 10K type strain sequencing project: providing services to taxonomists for standard genome sequencing and annotation.</title>
        <authorList>
            <consortium name="The Broad Institute Genomics Platform"/>
            <consortium name="The Broad Institute Genome Sequencing Center for Infectious Disease"/>
            <person name="Wu L."/>
            <person name="Ma J."/>
        </authorList>
    </citation>
    <scope>NUCLEOTIDE SEQUENCE [LARGE SCALE GENOMIC DNA]</scope>
    <source>
        <strain evidence="5">CCUG 49018</strain>
    </source>
</reference>
<evidence type="ECO:0000313" key="4">
    <source>
        <dbReference type="EMBL" id="MFD1237957.1"/>
    </source>
</evidence>
<evidence type="ECO:0000256" key="1">
    <source>
        <dbReference type="ARBA" id="ARBA00022723"/>
    </source>
</evidence>
<dbReference type="Gene3D" id="1.10.1240.10">
    <property type="entry name" value="Methionine synthase domain"/>
    <property type="match status" value="1"/>
</dbReference>
<evidence type="ECO:0000313" key="5">
    <source>
        <dbReference type="Proteomes" id="UP001597182"/>
    </source>
</evidence>
<protein>
    <submittedName>
        <fullName evidence="4">B12-binding domain-containing protein</fullName>
    </submittedName>
</protein>
<organism evidence="4 5">
    <name type="scientific">Pseudonocardia benzenivorans</name>
    <dbReference type="NCBI Taxonomy" id="228005"/>
    <lineage>
        <taxon>Bacteria</taxon>
        <taxon>Bacillati</taxon>
        <taxon>Actinomycetota</taxon>
        <taxon>Actinomycetes</taxon>
        <taxon>Pseudonocardiales</taxon>
        <taxon>Pseudonocardiaceae</taxon>
        <taxon>Pseudonocardia</taxon>
    </lineage>
</organism>
<dbReference type="PANTHER" id="PTHR45833:SF1">
    <property type="entry name" value="METHIONINE SYNTHASE"/>
    <property type="match status" value="1"/>
</dbReference>
<feature type="domain" description="B12-binding" evidence="3">
    <location>
        <begin position="99"/>
        <end position="224"/>
    </location>
</feature>
<comment type="caution">
    <text evidence="4">The sequence shown here is derived from an EMBL/GenBank/DDBJ whole genome shotgun (WGS) entry which is preliminary data.</text>
</comment>
<gene>
    <name evidence="4" type="ORF">ACFQ34_32125</name>
</gene>
<dbReference type="InterPro" id="IPR006158">
    <property type="entry name" value="Cobalamin-bd"/>
</dbReference>
<accession>A0ABW3VRT5</accession>
<dbReference type="PANTHER" id="PTHR45833">
    <property type="entry name" value="METHIONINE SYNTHASE"/>
    <property type="match status" value="1"/>
</dbReference>
<sequence length="357" mass="37474">MTAPPPTLPARYDEATAAEFLDALGRADEWRACEIAVRLLDAGVPVSEVLVGLVGGAARRIGQLWQGGQWSVAQEHAATAVNERVVAAVGARIPAGRARGSVVVGCLDGEWHALPARIVAEVLRADGWGVTFLGASVPAEHLASYLHEYGPDAVALSCALPIHLPAAHRTIQAAQRTGTPVIAGGPGFGVDGRWARRLGVDAWAPGPVEALEILEREPWRGRAAAEQAASTGADAEYPALRERRGELVGAAVTALHGFSPLAGGALANPLETDPFEDVGQVVDFLAAAVYLDDAELFADYLRWLAAALTARGITTGGLRTVLDALAAGLHDFPFALRCLRDGRALLRREPTIGGDDR</sequence>
<name>A0ABW3VRT5_9PSEU</name>
<evidence type="ECO:0000259" key="3">
    <source>
        <dbReference type="PROSITE" id="PS51332"/>
    </source>
</evidence>
<keyword evidence="1" id="KW-0479">Metal-binding</keyword>
<dbReference type="Proteomes" id="UP001597182">
    <property type="component" value="Unassembled WGS sequence"/>
</dbReference>